<keyword evidence="5" id="KW-1185">Reference proteome</keyword>
<evidence type="ECO:0000256" key="1">
    <source>
        <dbReference type="ARBA" id="ARBA00007337"/>
    </source>
</evidence>
<dbReference type="Proteomes" id="UP000053780">
    <property type="component" value="Unassembled WGS sequence"/>
</dbReference>
<gene>
    <name evidence="4" type="ORF">NAPIS_ORF01023</name>
</gene>
<dbReference type="GO" id="GO:1990904">
    <property type="term" value="C:ribonucleoprotein complex"/>
    <property type="evidence" value="ECO:0007669"/>
    <property type="project" value="UniProtKB-KW"/>
</dbReference>
<accession>T0LAJ9</accession>
<dbReference type="VEuPathDB" id="MicrosporidiaDB:NAPIS_ORF01023"/>
<dbReference type="InterPro" id="IPR018492">
    <property type="entry name" value="Ribosomal_eL8/Nhp2"/>
</dbReference>
<sequence>MDNNEYIPVNDEKAKKVYDLVIAMEKSKNLKKGISEVTKCINKGTAKLVIIAVDAEPPEITYSLPILCEDKGIQFIHVQSKRALGKACSIERPVVACCVYVPKEHESLRIDEKIRTLVN</sequence>
<dbReference type="InterPro" id="IPR029064">
    <property type="entry name" value="Ribosomal_eL30-like_sf"/>
</dbReference>
<protein>
    <submittedName>
        <fullName evidence="4">Nhp2-like protein 1-like protein</fullName>
    </submittedName>
</protein>
<keyword evidence="2" id="KW-0687">Ribonucleoprotein</keyword>
<dbReference type="PRINTS" id="PR00881">
    <property type="entry name" value="L7ARS6FAMILY"/>
</dbReference>
<dbReference type="PRINTS" id="PR00884">
    <property type="entry name" value="RIBOSOMALHS6"/>
</dbReference>
<dbReference type="SUPFAM" id="SSF55315">
    <property type="entry name" value="L30e-like"/>
    <property type="match status" value="1"/>
</dbReference>
<dbReference type="InterPro" id="IPR050257">
    <property type="entry name" value="eL8/uL1-like"/>
</dbReference>
<evidence type="ECO:0000313" key="5">
    <source>
        <dbReference type="Proteomes" id="UP000053780"/>
    </source>
</evidence>
<dbReference type="GO" id="GO:0003723">
    <property type="term" value="F:RNA binding"/>
    <property type="evidence" value="ECO:0007669"/>
    <property type="project" value="InterPro"/>
</dbReference>
<evidence type="ECO:0000313" key="4">
    <source>
        <dbReference type="EMBL" id="EQB61398.1"/>
    </source>
</evidence>
<feature type="domain" description="Ribosomal protein eL8/eL30/eS12/Gadd45" evidence="3">
    <location>
        <begin position="16"/>
        <end position="106"/>
    </location>
</feature>
<dbReference type="InterPro" id="IPR004038">
    <property type="entry name" value="Ribosomal_eL8/eL30/eS12/Gad45"/>
</dbReference>
<organism evidence="4 5">
    <name type="scientific">Vairimorpha apis BRL 01</name>
    <dbReference type="NCBI Taxonomy" id="1037528"/>
    <lineage>
        <taxon>Eukaryota</taxon>
        <taxon>Fungi</taxon>
        <taxon>Fungi incertae sedis</taxon>
        <taxon>Microsporidia</taxon>
        <taxon>Nosematidae</taxon>
        <taxon>Vairimorpha</taxon>
    </lineage>
</organism>
<dbReference type="OrthoDB" id="1924699at2759"/>
<dbReference type="EMBL" id="KE647143">
    <property type="protein sequence ID" value="EQB61398.1"/>
    <property type="molecule type" value="Genomic_DNA"/>
</dbReference>
<comment type="similarity">
    <text evidence="1">Belongs to the eukaryotic ribosomal protein eL8 family.</text>
</comment>
<reference evidence="4 5" key="1">
    <citation type="journal article" date="2013" name="BMC Genomics">
        <title>Genome sequencing and comparative genomics of honey bee microsporidia, Nosema apis reveal novel insights into host-parasite interactions.</title>
        <authorList>
            <person name="Chen Yp."/>
            <person name="Pettis J.S."/>
            <person name="Zhao Y."/>
            <person name="Liu X."/>
            <person name="Tallon L.J."/>
            <person name="Sadzewicz L.D."/>
            <person name="Li R."/>
            <person name="Zheng H."/>
            <person name="Huang S."/>
            <person name="Zhang X."/>
            <person name="Hamilton M.C."/>
            <person name="Pernal S.F."/>
            <person name="Melathopoulos A.P."/>
            <person name="Yan X."/>
            <person name="Evans J.D."/>
        </authorList>
    </citation>
    <scope>NUCLEOTIDE SEQUENCE [LARGE SCALE GENOMIC DNA]</scope>
    <source>
        <strain evidence="4 5">BRL 01</strain>
    </source>
</reference>
<dbReference type="AlphaFoldDB" id="T0LAJ9"/>
<dbReference type="HOGENOM" id="CLU_084513_4_0_1"/>
<dbReference type="Gene3D" id="3.30.1330.30">
    <property type="match status" value="1"/>
</dbReference>
<evidence type="ECO:0000259" key="3">
    <source>
        <dbReference type="Pfam" id="PF01248"/>
    </source>
</evidence>
<proteinExistence type="inferred from homology"/>
<evidence type="ECO:0000256" key="2">
    <source>
        <dbReference type="ARBA" id="ARBA00023274"/>
    </source>
</evidence>
<dbReference type="PANTHER" id="PTHR23105">
    <property type="entry name" value="RIBOSOMAL PROTEIN L7AE FAMILY MEMBER"/>
    <property type="match status" value="1"/>
</dbReference>
<dbReference type="Pfam" id="PF01248">
    <property type="entry name" value="Ribosomal_L7Ae"/>
    <property type="match status" value="1"/>
</dbReference>
<name>T0LAJ9_9MICR</name>